<reference evidence="1" key="1">
    <citation type="submission" date="2018-11" db="EMBL/GenBank/DDBJ databases">
        <authorList>
            <person name="Alioto T."/>
            <person name="Alioto T."/>
        </authorList>
    </citation>
    <scope>NUCLEOTIDE SEQUENCE</scope>
</reference>
<evidence type="ECO:0000313" key="1">
    <source>
        <dbReference type="EMBL" id="VDI11447.1"/>
    </source>
</evidence>
<dbReference type="Proteomes" id="UP000596742">
    <property type="component" value="Unassembled WGS sequence"/>
</dbReference>
<evidence type="ECO:0000313" key="2">
    <source>
        <dbReference type="Proteomes" id="UP000596742"/>
    </source>
</evidence>
<comment type="caution">
    <text evidence="1">The sequence shown here is derived from an EMBL/GenBank/DDBJ whole genome shotgun (WGS) entry which is preliminary data.</text>
</comment>
<name>A0A8B6CYH1_MYTGA</name>
<dbReference type="Gene3D" id="2.60.120.40">
    <property type="match status" value="1"/>
</dbReference>
<evidence type="ECO:0008006" key="3">
    <source>
        <dbReference type="Google" id="ProtNLM"/>
    </source>
</evidence>
<dbReference type="InterPro" id="IPR008983">
    <property type="entry name" value="Tumour_necrosis_fac-like_dom"/>
</dbReference>
<accession>A0A8B6CYH1</accession>
<dbReference type="EMBL" id="UYJE01002520">
    <property type="protein sequence ID" value="VDI11447.1"/>
    <property type="molecule type" value="Genomic_DNA"/>
</dbReference>
<sequence length="192" mass="22122">MRSWILSQRREKHETQSKVNMLISNDEARKKDFLALYNLTLNNQNKLAKFVTESQHCEQELLNGTDESIQNLSVVISVTDNRTMRSLMSMQNLLVRQREKGVISNTKESYGINYVSPLYYTRRFSCEKPGLYHIVATMMSHTPNSEYQIRKNGIALVYVRIVANFTDGREDHFHSGTGSAVSIMNQKLLIDV</sequence>
<protein>
    <recommendedName>
        <fullName evidence="3">C1q domain-containing protein</fullName>
    </recommendedName>
</protein>
<gene>
    <name evidence="1" type="ORF">MGAL_10B020727</name>
</gene>
<organism evidence="1 2">
    <name type="scientific">Mytilus galloprovincialis</name>
    <name type="common">Mediterranean mussel</name>
    <dbReference type="NCBI Taxonomy" id="29158"/>
    <lineage>
        <taxon>Eukaryota</taxon>
        <taxon>Metazoa</taxon>
        <taxon>Spiralia</taxon>
        <taxon>Lophotrochozoa</taxon>
        <taxon>Mollusca</taxon>
        <taxon>Bivalvia</taxon>
        <taxon>Autobranchia</taxon>
        <taxon>Pteriomorphia</taxon>
        <taxon>Mytilida</taxon>
        <taxon>Mytiloidea</taxon>
        <taxon>Mytilidae</taxon>
        <taxon>Mytilinae</taxon>
        <taxon>Mytilus</taxon>
    </lineage>
</organism>
<proteinExistence type="predicted"/>
<keyword evidence="2" id="KW-1185">Reference proteome</keyword>
<dbReference type="AlphaFoldDB" id="A0A8B6CYH1"/>